<keyword evidence="2" id="KW-1185">Reference proteome</keyword>
<dbReference type="EMBL" id="CAJJDP010000057">
    <property type="protein sequence ID" value="CAD8171594.1"/>
    <property type="molecule type" value="Genomic_DNA"/>
</dbReference>
<comment type="caution">
    <text evidence="1">The sequence shown here is derived from an EMBL/GenBank/DDBJ whole genome shotgun (WGS) entry which is preliminary data.</text>
</comment>
<protein>
    <submittedName>
        <fullName evidence="1">Uncharacterized protein</fullName>
    </submittedName>
</protein>
<gene>
    <name evidence="1" type="ORF">POCTA_138.1.T0580212</name>
</gene>
<evidence type="ECO:0000313" key="2">
    <source>
        <dbReference type="Proteomes" id="UP000683925"/>
    </source>
</evidence>
<reference evidence="1" key="1">
    <citation type="submission" date="2021-01" db="EMBL/GenBank/DDBJ databases">
        <authorList>
            <consortium name="Genoscope - CEA"/>
            <person name="William W."/>
        </authorList>
    </citation>
    <scope>NUCLEOTIDE SEQUENCE</scope>
</reference>
<organism evidence="1 2">
    <name type="scientific">Paramecium octaurelia</name>
    <dbReference type="NCBI Taxonomy" id="43137"/>
    <lineage>
        <taxon>Eukaryota</taxon>
        <taxon>Sar</taxon>
        <taxon>Alveolata</taxon>
        <taxon>Ciliophora</taxon>
        <taxon>Intramacronucleata</taxon>
        <taxon>Oligohymenophorea</taxon>
        <taxon>Peniculida</taxon>
        <taxon>Parameciidae</taxon>
        <taxon>Paramecium</taxon>
    </lineage>
</organism>
<dbReference type="AlphaFoldDB" id="A0A8S1V416"/>
<name>A0A8S1V416_PAROT</name>
<sequence>MKQLWSWEQQIFGQIKIQVEVGLRWWVEINHFGNERQRRSSKDSQQNILVRLDIYGFDVCWNVYNQSIIPTNKCLKICFFQQHSLDTILYAFNLCNQIMISELGESFLQMNAGKRSIKMPLNFDQQYIRNSINKLKKKKIKSKGSFYITLSFHFQIGQFV</sequence>
<proteinExistence type="predicted"/>
<dbReference type="Proteomes" id="UP000683925">
    <property type="component" value="Unassembled WGS sequence"/>
</dbReference>
<evidence type="ECO:0000313" key="1">
    <source>
        <dbReference type="EMBL" id="CAD8171594.1"/>
    </source>
</evidence>
<accession>A0A8S1V416</accession>